<keyword evidence="1" id="KW-1133">Transmembrane helix</keyword>
<comment type="caution">
    <text evidence="2">The sequence shown here is derived from an EMBL/GenBank/DDBJ whole genome shotgun (WGS) entry which is preliminary data.</text>
</comment>
<keyword evidence="1" id="KW-0472">Membrane</keyword>
<feature type="transmembrane region" description="Helical" evidence="1">
    <location>
        <begin position="93"/>
        <end position="113"/>
    </location>
</feature>
<dbReference type="RefSeq" id="WP_047814440.1">
    <property type="nucleotide sequence ID" value="NZ_LECT01000023.1"/>
</dbReference>
<protein>
    <recommendedName>
        <fullName evidence="4">Transmembrane protein</fullName>
    </recommendedName>
</protein>
<dbReference type="STRING" id="595434.RISK_002830"/>
<evidence type="ECO:0000313" key="3">
    <source>
        <dbReference type="Proteomes" id="UP000036367"/>
    </source>
</evidence>
<dbReference type="AlphaFoldDB" id="A0A0J1BER2"/>
<dbReference type="PATRIC" id="fig|595434.4.peg.2698"/>
<reference evidence="2" key="1">
    <citation type="submission" date="2015-05" db="EMBL/GenBank/DDBJ databases">
        <title>Permanent draft genome of Rhodopirellula islandicus K833.</title>
        <authorList>
            <person name="Kizina J."/>
            <person name="Richter M."/>
            <person name="Glockner F.O."/>
            <person name="Harder J."/>
        </authorList>
    </citation>
    <scope>NUCLEOTIDE SEQUENCE [LARGE SCALE GENOMIC DNA]</scope>
    <source>
        <strain evidence="2">K833</strain>
    </source>
</reference>
<dbReference type="Proteomes" id="UP000036367">
    <property type="component" value="Unassembled WGS sequence"/>
</dbReference>
<evidence type="ECO:0008006" key="4">
    <source>
        <dbReference type="Google" id="ProtNLM"/>
    </source>
</evidence>
<keyword evidence="1" id="KW-0812">Transmembrane</keyword>
<dbReference type="OrthoDB" id="9968442at2"/>
<accession>A0A0J1BER2</accession>
<evidence type="ECO:0000256" key="1">
    <source>
        <dbReference type="SAM" id="Phobius"/>
    </source>
</evidence>
<feature type="transmembrane region" description="Helical" evidence="1">
    <location>
        <begin position="33"/>
        <end position="55"/>
    </location>
</feature>
<name>A0A0J1BER2_RHOIS</name>
<gene>
    <name evidence="2" type="ORF">RISK_002830</name>
</gene>
<organism evidence="2 3">
    <name type="scientific">Rhodopirellula islandica</name>
    <dbReference type="NCBI Taxonomy" id="595434"/>
    <lineage>
        <taxon>Bacteria</taxon>
        <taxon>Pseudomonadati</taxon>
        <taxon>Planctomycetota</taxon>
        <taxon>Planctomycetia</taxon>
        <taxon>Pirellulales</taxon>
        <taxon>Pirellulaceae</taxon>
        <taxon>Rhodopirellula</taxon>
    </lineage>
</organism>
<dbReference type="EMBL" id="LECT01000023">
    <property type="protein sequence ID" value="KLU05068.1"/>
    <property type="molecule type" value="Genomic_DNA"/>
</dbReference>
<evidence type="ECO:0000313" key="2">
    <source>
        <dbReference type="EMBL" id="KLU05068.1"/>
    </source>
</evidence>
<proteinExistence type="predicted"/>
<sequence length="114" mass="12026">MREPPNPYQTTFVCEEQTRAVSGIGKNLLGDTALVLGVTASGIGLFAFLPLIAGLQRGSSALFSAVVLPTLCFAFGISFFVAARFAYRSEPSAARIVFGIPFIVLGCLLVLIAL</sequence>
<feature type="transmembrane region" description="Helical" evidence="1">
    <location>
        <begin position="62"/>
        <end position="87"/>
    </location>
</feature>
<keyword evidence="3" id="KW-1185">Reference proteome</keyword>